<evidence type="ECO:0000313" key="3">
    <source>
        <dbReference type="EMBL" id="AWW31579.1"/>
    </source>
</evidence>
<gene>
    <name evidence="3" type="ORF">DN752_16415</name>
</gene>
<evidence type="ECO:0000256" key="1">
    <source>
        <dbReference type="SAM" id="SignalP"/>
    </source>
</evidence>
<feature type="signal peptide" evidence="1">
    <location>
        <begin position="1"/>
        <end position="18"/>
    </location>
</feature>
<dbReference type="AlphaFoldDB" id="A0A2Z4ILH6"/>
<proteinExistence type="predicted"/>
<dbReference type="Pfam" id="PF13360">
    <property type="entry name" value="PQQ_2"/>
    <property type="match status" value="1"/>
</dbReference>
<organism evidence="3 4">
    <name type="scientific">Echinicola strongylocentroti</name>
    <dbReference type="NCBI Taxonomy" id="1795355"/>
    <lineage>
        <taxon>Bacteria</taxon>
        <taxon>Pseudomonadati</taxon>
        <taxon>Bacteroidota</taxon>
        <taxon>Cytophagia</taxon>
        <taxon>Cytophagales</taxon>
        <taxon>Cyclobacteriaceae</taxon>
        <taxon>Echinicola</taxon>
    </lineage>
</organism>
<reference evidence="3 4" key="1">
    <citation type="submission" date="2018-06" db="EMBL/GenBank/DDBJ databases">
        <title>Echinicola strongylocentroti sp. nov., isolated from a sea urchin Strongylocentrotus intermedius.</title>
        <authorList>
            <person name="Bae S.S."/>
        </authorList>
    </citation>
    <scope>NUCLEOTIDE SEQUENCE [LARGE SCALE GENOMIC DNA]</scope>
    <source>
        <strain evidence="3 4">MEBiC08714</strain>
    </source>
</reference>
<dbReference type="InterPro" id="IPR011047">
    <property type="entry name" value="Quinoprotein_ADH-like_sf"/>
</dbReference>
<dbReference type="OrthoDB" id="7012117at2"/>
<keyword evidence="1" id="KW-0732">Signal</keyword>
<evidence type="ECO:0000313" key="4">
    <source>
        <dbReference type="Proteomes" id="UP000248688"/>
    </source>
</evidence>
<feature type="chain" id="PRO_5016262278" description="Pyrrolo-quinoline quinone repeat domain-containing protein" evidence="1">
    <location>
        <begin position="19"/>
        <end position="527"/>
    </location>
</feature>
<dbReference type="KEGG" id="est:DN752_16415"/>
<dbReference type="PROSITE" id="PS51257">
    <property type="entry name" value="PROKAR_LIPOPROTEIN"/>
    <property type="match status" value="1"/>
</dbReference>
<dbReference type="PANTHER" id="PTHR34512">
    <property type="entry name" value="CELL SURFACE PROTEIN"/>
    <property type="match status" value="1"/>
</dbReference>
<keyword evidence="4" id="KW-1185">Reference proteome</keyword>
<dbReference type="InterPro" id="IPR015943">
    <property type="entry name" value="WD40/YVTN_repeat-like_dom_sf"/>
</dbReference>
<dbReference type="Proteomes" id="UP000248688">
    <property type="component" value="Chromosome"/>
</dbReference>
<dbReference type="PANTHER" id="PTHR34512:SF30">
    <property type="entry name" value="OUTER MEMBRANE PROTEIN ASSEMBLY FACTOR BAMB"/>
    <property type="match status" value="1"/>
</dbReference>
<accession>A0A2Z4ILH6</accession>
<dbReference type="EMBL" id="CP030041">
    <property type="protein sequence ID" value="AWW31579.1"/>
    <property type="molecule type" value="Genomic_DNA"/>
</dbReference>
<dbReference type="Gene3D" id="2.130.10.10">
    <property type="entry name" value="YVTN repeat-like/Quinoprotein amine dehydrogenase"/>
    <property type="match status" value="1"/>
</dbReference>
<dbReference type="InterPro" id="IPR002372">
    <property type="entry name" value="PQQ_rpt_dom"/>
</dbReference>
<protein>
    <recommendedName>
        <fullName evidence="2">Pyrrolo-quinoline quinone repeat domain-containing protein</fullName>
    </recommendedName>
</protein>
<feature type="domain" description="Pyrrolo-quinoline quinone repeat" evidence="2">
    <location>
        <begin position="44"/>
        <end position="319"/>
    </location>
</feature>
<evidence type="ECO:0000259" key="2">
    <source>
        <dbReference type="Pfam" id="PF13360"/>
    </source>
</evidence>
<name>A0A2Z4ILH6_9BACT</name>
<sequence>MKKTFAFITVLLIGASCADSPDNNINWPQPSGPNGDWTVSSSMEVVDNFSVTTGENIIWKTPLPEGGQSGITVWEDRIFLSVMQPVTAVNDKSDLKGADILALCVDANDGSVLWERALEGSLESDYMYGFSDASTPGPVTDGEYVWFYNASGQLSCFDFEGDLVWERSWEPVEKLDGVHFPFNKQFEPILNGNLVLNMEPYWKRDGERVYGWNYLYAMDKTTGEVQWISEDGLTHYNTPSFGKTAEGKPAVLIGRGGHHKVPESPKGYSLINMDNGKRIWQYETTEGMALYHASWDEDRAIWYTEAEGELHVLDAKNGDLKKKISLTDNVDVRLWEQEQYGLRSNIDLKEELGISVFPAWYTNIVVDDKLFFMCFKEGNYRKNIGPDYSLGRVDLQSGKVEYLQVPVQVDWQGQQQHYIWDKALRTQTTNNRGLDVAYDKRSQRDGWHWNFNGNPISVNGKIFFTTMLGVVYCVAADTADFDESALVSVNDLGPKGETWSVNAPSFANGRLYHRSLKHLVCIGDSAN</sequence>
<dbReference type="RefSeq" id="WP_112784954.1">
    <property type="nucleotide sequence ID" value="NZ_CP030041.1"/>
</dbReference>
<dbReference type="SUPFAM" id="SSF50998">
    <property type="entry name" value="Quinoprotein alcohol dehydrogenase-like"/>
    <property type="match status" value="1"/>
</dbReference>